<reference evidence="3 4" key="1">
    <citation type="submission" date="2015-08" db="EMBL/GenBank/DDBJ databases">
        <title>The complete genome sequence of Bacillus beveridgei MLTeJB.</title>
        <authorList>
            <person name="Hanson T.E."/>
            <person name="Mesa C."/>
            <person name="Basesman S.M."/>
            <person name="Oremland R.S."/>
        </authorList>
    </citation>
    <scope>NUCLEOTIDE SEQUENCE [LARGE SCALE GENOMIC DNA]</scope>
    <source>
        <strain evidence="3 4">MLTeJB</strain>
    </source>
</reference>
<dbReference type="InterPro" id="IPR000994">
    <property type="entry name" value="Pept_M24"/>
</dbReference>
<dbReference type="PATRIC" id="fig|632773.3.peg.1630"/>
<feature type="domain" description="Peptidase M24" evidence="1">
    <location>
        <begin position="164"/>
        <end position="373"/>
    </location>
</feature>
<dbReference type="Gene3D" id="3.90.230.10">
    <property type="entry name" value="Creatinase/methionine aminopeptidase superfamily"/>
    <property type="match status" value="1"/>
</dbReference>
<dbReference type="STRING" id="632773.BBEV_1548"/>
<gene>
    <name evidence="3" type="primary">pepP</name>
    <name evidence="3" type="ORF">BBEV_1548</name>
</gene>
<dbReference type="Gene3D" id="3.40.350.10">
    <property type="entry name" value="Creatinase/prolidase N-terminal domain"/>
    <property type="match status" value="1"/>
</dbReference>
<dbReference type="PANTHER" id="PTHR46112:SF2">
    <property type="entry name" value="XAA-PRO AMINOPEPTIDASE P-RELATED"/>
    <property type="match status" value="1"/>
</dbReference>
<evidence type="ECO:0000313" key="4">
    <source>
        <dbReference type="Proteomes" id="UP000094463"/>
    </source>
</evidence>
<dbReference type="AlphaFoldDB" id="A0A1D7QV99"/>
<dbReference type="InterPro" id="IPR036005">
    <property type="entry name" value="Creatinase/aminopeptidase-like"/>
</dbReference>
<dbReference type="SUPFAM" id="SSF55920">
    <property type="entry name" value="Creatinase/aminopeptidase"/>
    <property type="match status" value="1"/>
</dbReference>
<proteinExistence type="predicted"/>
<evidence type="ECO:0000259" key="2">
    <source>
        <dbReference type="Pfam" id="PF01321"/>
    </source>
</evidence>
<evidence type="ECO:0000313" key="3">
    <source>
        <dbReference type="EMBL" id="AOM82909.1"/>
    </source>
</evidence>
<dbReference type="Proteomes" id="UP000094463">
    <property type="component" value="Chromosome"/>
</dbReference>
<sequence>MLPFDILEYQERLEKTKSKMNEKGIEVLLITDPANMNYLTGYDAWSFYVHQMVAIVIDEPQPFWLGRFQDANGAKATTWIYDGNVIAYPDYYVHSDTYHPMDFIGEILSQIGQGNRNVGVEMDNYYFSAKALERLKRAMPNATFKDGDLLVNHVRIVKSDQEIEYMNRAAVIADQAMFRGIDSIRAGVRECDVAATIYYYLISGTEEYGGGYPSIVPLLPSGKNSGIPHLTWTDRKYQEGDMALVELAGCYQRYHVPLARTVSIGQPSEKMNSLTSIVVEGVNEVLEAAKPGLTCGDLEEVWRKSIGRYGIEKEARLGYSVGLGYPPDWGEHTASIRKGDPTILKPNMTFHLIPALWFENYGIEITETFKITDKGSETFTKYPRELTVKHPYIFNQHEGEIS</sequence>
<dbReference type="InterPro" id="IPR000587">
    <property type="entry name" value="Creatinase_N"/>
</dbReference>
<keyword evidence="3" id="KW-0378">Hydrolase</keyword>
<dbReference type="GO" id="GO:0016787">
    <property type="term" value="F:hydrolase activity"/>
    <property type="evidence" value="ECO:0007669"/>
    <property type="project" value="UniProtKB-KW"/>
</dbReference>
<dbReference type="Pfam" id="PF00557">
    <property type="entry name" value="Peptidase_M24"/>
    <property type="match status" value="1"/>
</dbReference>
<dbReference type="CDD" id="cd01066">
    <property type="entry name" value="APP_MetAP"/>
    <property type="match status" value="1"/>
</dbReference>
<dbReference type="SUPFAM" id="SSF53092">
    <property type="entry name" value="Creatinase/prolidase N-terminal domain"/>
    <property type="match status" value="1"/>
</dbReference>
<protein>
    <submittedName>
        <fullName evidence="3">Putative hydrolase/peptidase y4tM</fullName>
    </submittedName>
</protein>
<accession>A0A1D7QV99</accession>
<feature type="domain" description="Creatinase N-terminal" evidence="2">
    <location>
        <begin position="12"/>
        <end position="157"/>
    </location>
</feature>
<keyword evidence="4" id="KW-1185">Reference proteome</keyword>
<dbReference type="PANTHER" id="PTHR46112">
    <property type="entry name" value="AMINOPEPTIDASE"/>
    <property type="match status" value="1"/>
</dbReference>
<dbReference type="InterPro" id="IPR029149">
    <property type="entry name" value="Creatin/AminoP/Spt16_N"/>
</dbReference>
<dbReference type="InterPro" id="IPR050659">
    <property type="entry name" value="Peptidase_M24B"/>
</dbReference>
<dbReference type="KEGG" id="bbev:BBEV_1548"/>
<dbReference type="RefSeq" id="WP_069364945.1">
    <property type="nucleotide sequence ID" value="NZ_CP012502.1"/>
</dbReference>
<dbReference type="Pfam" id="PF01321">
    <property type="entry name" value="Creatinase_N"/>
    <property type="match status" value="1"/>
</dbReference>
<dbReference type="OrthoDB" id="9761809at2"/>
<dbReference type="EMBL" id="CP012502">
    <property type="protein sequence ID" value="AOM82909.1"/>
    <property type="molecule type" value="Genomic_DNA"/>
</dbReference>
<organism evidence="3 4">
    <name type="scientific">Salisediminibacterium beveridgei</name>
    <dbReference type="NCBI Taxonomy" id="632773"/>
    <lineage>
        <taxon>Bacteria</taxon>
        <taxon>Bacillati</taxon>
        <taxon>Bacillota</taxon>
        <taxon>Bacilli</taxon>
        <taxon>Bacillales</taxon>
        <taxon>Bacillaceae</taxon>
        <taxon>Salisediminibacterium</taxon>
    </lineage>
</organism>
<evidence type="ECO:0000259" key="1">
    <source>
        <dbReference type="Pfam" id="PF00557"/>
    </source>
</evidence>
<name>A0A1D7QV99_9BACI</name>